<name>A0ABR5AAM3_9BACL</name>
<evidence type="ECO:0000313" key="2">
    <source>
        <dbReference type="EMBL" id="KIL38015.1"/>
    </source>
</evidence>
<proteinExistence type="predicted"/>
<protein>
    <submittedName>
        <fullName evidence="2">Uncharacterized protein</fullName>
    </submittedName>
</protein>
<comment type="caution">
    <text evidence="2">The sequence shown here is derived from an EMBL/GenBank/DDBJ whole genome shotgun (WGS) entry which is preliminary data.</text>
</comment>
<dbReference type="EMBL" id="JXAK01000082">
    <property type="protein sequence ID" value="KIL38015.1"/>
    <property type="molecule type" value="Genomic_DNA"/>
</dbReference>
<keyword evidence="1" id="KW-0472">Membrane</keyword>
<evidence type="ECO:0000256" key="1">
    <source>
        <dbReference type="SAM" id="Phobius"/>
    </source>
</evidence>
<dbReference type="RefSeq" id="WP_041052078.1">
    <property type="nucleotide sequence ID" value="NZ_JXAK01000082.1"/>
</dbReference>
<dbReference type="Proteomes" id="UP000031967">
    <property type="component" value="Unassembled WGS sequence"/>
</dbReference>
<accession>A0ABR5AAM3</accession>
<sequence>MRNRIRIRSLKAKIILLFIVFASLILFLQIVVFQKWIGAIIIEKSESYFQETVHQIGQRADMQFSQFRTMALGISNNQVVKNYLADVKDHNINYQIAKYKITNEIFRISRFDWIESMCIYPAGSEPPMNLFYTKPVFEAEPRIRAMLAEPPGAGPDAITWAELQAEPDSISALLPIRENEIYGILRISLSETFFEPFRGAKLGKQGALYLVKDHVILYAKDRSLIGSPAQAIGETDSVREATLWANRAGRSSASCRRRNCCSKSSGSTASSA</sequence>
<feature type="transmembrane region" description="Helical" evidence="1">
    <location>
        <begin position="12"/>
        <end position="33"/>
    </location>
</feature>
<evidence type="ECO:0000313" key="3">
    <source>
        <dbReference type="Proteomes" id="UP000031967"/>
    </source>
</evidence>
<gene>
    <name evidence="2" type="ORF">SD70_29225</name>
</gene>
<keyword evidence="3" id="KW-1185">Reference proteome</keyword>
<organism evidence="2 3">
    <name type="scientific">Gordoniibacillus kamchatkensis</name>
    <dbReference type="NCBI Taxonomy" id="1590651"/>
    <lineage>
        <taxon>Bacteria</taxon>
        <taxon>Bacillati</taxon>
        <taxon>Bacillota</taxon>
        <taxon>Bacilli</taxon>
        <taxon>Bacillales</taxon>
        <taxon>Paenibacillaceae</taxon>
        <taxon>Gordoniibacillus</taxon>
    </lineage>
</organism>
<reference evidence="2 3" key="1">
    <citation type="submission" date="2014-12" db="EMBL/GenBank/DDBJ databases">
        <title>Draft genome sequence of Paenibacillus kamchatkensis strain B-2647.</title>
        <authorList>
            <person name="Karlyshev A.V."/>
            <person name="Kudryashova E.B."/>
        </authorList>
    </citation>
    <scope>NUCLEOTIDE SEQUENCE [LARGE SCALE GENOMIC DNA]</scope>
    <source>
        <strain evidence="2 3">VKM B-2647</strain>
    </source>
</reference>
<keyword evidence="1" id="KW-1133">Transmembrane helix</keyword>
<keyword evidence="1" id="KW-0812">Transmembrane</keyword>